<comment type="caution">
    <text evidence="2">The sequence shown here is derived from an EMBL/GenBank/DDBJ whole genome shotgun (WGS) entry which is preliminary data.</text>
</comment>
<evidence type="ECO:0000313" key="2">
    <source>
        <dbReference type="EMBL" id="KAJ8883303.1"/>
    </source>
</evidence>
<protein>
    <submittedName>
        <fullName evidence="2">Uncharacterized protein</fullName>
    </submittedName>
</protein>
<dbReference type="Proteomes" id="UP001159363">
    <property type="component" value="Chromosome 4"/>
</dbReference>
<feature type="compositionally biased region" description="Basic and acidic residues" evidence="1">
    <location>
        <begin position="106"/>
        <end position="126"/>
    </location>
</feature>
<evidence type="ECO:0000313" key="3">
    <source>
        <dbReference type="Proteomes" id="UP001159363"/>
    </source>
</evidence>
<reference evidence="2 3" key="1">
    <citation type="submission" date="2023-02" db="EMBL/GenBank/DDBJ databases">
        <title>LHISI_Scaffold_Assembly.</title>
        <authorList>
            <person name="Stuart O.P."/>
            <person name="Cleave R."/>
            <person name="Magrath M.J.L."/>
            <person name="Mikheyev A.S."/>
        </authorList>
    </citation>
    <scope>NUCLEOTIDE SEQUENCE [LARGE SCALE GENOMIC DNA]</scope>
    <source>
        <strain evidence="2">Daus_M_001</strain>
        <tissue evidence="2">Leg muscle</tissue>
    </source>
</reference>
<sequence length="144" mass="15532">MQHAHSVSAHERRGKTMPLPSSGSPFATYMPFIKLPPWLLELDFPAGSLPGLRMWESCQTMPLVGGFSRGSSVSNAPHSSAVPYSHLFTFIGSQGVDQCRNARAGETGDPRENPTDHSGVVRHDSQSRTSGVTKILSGEISLTQ</sequence>
<name>A0ABQ9HG53_9NEOP</name>
<feature type="region of interest" description="Disordered" evidence="1">
    <location>
        <begin position="1"/>
        <end position="21"/>
    </location>
</feature>
<proteinExistence type="predicted"/>
<organism evidence="2 3">
    <name type="scientific">Dryococelus australis</name>
    <dbReference type="NCBI Taxonomy" id="614101"/>
    <lineage>
        <taxon>Eukaryota</taxon>
        <taxon>Metazoa</taxon>
        <taxon>Ecdysozoa</taxon>
        <taxon>Arthropoda</taxon>
        <taxon>Hexapoda</taxon>
        <taxon>Insecta</taxon>
        <taxon>Pterygota</taxon>
        <taxon>Neoptera</taxon>
        <taxon>Polyneoptera</taxon>
        <taxon>Phasmatodea</taxon>
        <taxon>Verophasmatodea</taxon>
        <taxon>Anareolatae</taxon>
        <taxon>Phasmatidae</taxon>
        <taxon>Eurycanthinae</taxon>
        <taxon>Dryococelus</taxon>
    </lineage>
</organism>
<gene>
    <name evidence="2" type="ORF">PR048_015146</name>
</gene>
<evidence type="ECO:0000256" key="1">
    <source>
        <dbReference type="SAM" id="MobiDB-lite"/>
    </source>
</evidence>
<feature type="region of interest" description="Disordered" evidence="1">
    <location>
        <begin position="99"/>
        <end position="144"/>
    </location>
</feature>
<accession>A0ABQ9HG53</accession>
<keyword evidence="3" id="KW-1185">Reference proteome</keyword>
<dbReference type="EMBL" id="JARBHB010000005">
    <property type="protein sequence ID" value="KAJ8883303.1"/>
    <property type="molecule type" value="Genomic_DNA"/>
</dbReference>